<protein>
    <submittedName>
        <fullName evidence="1">Uncharacterized protein</fullName>
    </submittedName>
</protein>
<dbReference type="OrthoDB" id="7493002at2759"/>
<accession>A0A4C1TYE2</accession>
<proteinExistence type="predicted"/>
<evidence type="ECO:0000313" key="2">
    <source>
        <dbReference type="Proteomes" id="UP000299102"/>
    </source>
</evidence>
<comment type="caution">
    <text evidence="1">The sequence shown here is derived from an EMBL/GenBank/DDBJ whole genome shotgun (WGS) entry which is preliminary data.</text>
</comment>
<dbReference type="EMBL" id="BGZK01000102">
    <property type="protein sequence ID" value="GBP18938.1"/>
    <property type="molecule type" value="Genomic_DNA"/>
</dbReference>
<gene>
    <name evidence="1" type="ORF">EVAR_20470_1</name>
</gene>
<dbReference type="Proteomes" id="UP000299102">
    <property type="component" value="Unassembled WGS sequence"/>
</dbReference>
<keyword evidence="2" id="KW-1185">Reference proteome</keyword>
<name>A0A4C1TYE2_EUMVA</name>
<evidence type="ECO:0000313" key="1">
    <source>
        <dbReference type="EMBL" id="GBP18938.1"/>
    </source>
</evidence>
<sequence>MFRSAMLTHSHIVEVDIVVHARGRAAPRYDRHRGLLQAMFASSIPEIIELVGSGSNRVTRRAPDWPRLPAHYTKACSVPSDVLRHLLTHTPRGAPRGRGRLCALLRRSAPQSRAPAAEACAAPSARSTGLYSRIRCRFLLSCIIS</sequence>
<organism evidence="1 2">
    <name type="scientific">Eumeta variegata</name>
    <name type="common">Bagworm moth</name>
    <name type="synonym">Eumeta japonica</name>
    <dbReference type="NCBI Taxonomy" id="151549"/>
    <lineage>
        <taxon>Eukaryota</taxon>
        <taxon>Metazoa</taxon>
        <taxon>Ecdysozoa</taxon>
        <taxon>Arthropoda</taxon>
        <taxon>Hexapoda</taxon>
        <taxon>Insecta</taxon>
        <taxon>Pterygota</taxon>
        <taxon>Neoptera</taxon>
        <taxon>Endopterygota</taxon>
        <taxon>Lepidoptera</taxon>
        <taxon>Glossata</taxon>
        <taxon>Ditrysia</taxon>
        <taxon>Tineoidea</taxon>
        <taxon>Psychidae</taxon>
        <taxon>Oiketicinae</taxon>
        <taxon>Eumeta</taxon>
    </lineage>
</organism>
<reference evidence="1 2" key="1">
    <citation type="journal article" date="2019" name="Commun. Biol.">
        <title>The bagworm genome reveals a unique fibroin gene that provides high tensile strength.</title>
        <authorList>
            <person name="Kono N."/>
            <person name="Nakamura H."/>
            <person name="Ohtoshi R."/>
            <person name="Tomita M."/>
            <person name="Numata K."/>
            <person name="Arakawa K."/>
        </authorList>
    </citation>
    <scope>NUCLEOTIDE SEQUENCE [LARGE SCALE GENOMIC DNA]</scope>
</reference>
<dbReference type="AlphaFoldDB" id="A0A4C1TYE2"/>